<name>A0A0F8D2I5_CERFI</name>
<feature type="region of interest" description="Disordered" evidence="1">
    <location>
        <begin position="94"/>
        <end position="113"/>
    </location>
</feature>
<dbReference type="Proteomes" id="UP000034841">
    <property type="component" value="Unassembled WGS sequence"/>
</dbReference>
<reference evidence="2 3" key="1">
    <citation type="submission" date="2015-04" db="EMBL/GenBank/DDBJ databases">
        <title>Genome sequence of Ceratocystis platani, a major pathogen of plane trees.</title>
        <authorList>
            <person name="Belbahri L."/>
        </authorList>
    </citation>
    <scope>NUCLEOTIDE SEQUENCE [LARGE SCALE GENOMIC DNA]</scope>
    <source>
        <strain evidence="2 3">CFO</strain>
    </source>
</reference>
<keyword evidence="3" id="KW-1185">Reference proteome</keyword>
<dbReference type="AlphaFoldDB" id="A0A0F8D2I5"/>
<evidence type="ECO:0000313" key="2">
    <source>
        <dbReference type="EMBL" id="KKF96962.1"/>
    </source>
</evidence>
<organism evidence="2 3">
    <name type="scientific">Ceratocystis fimbriata f. sp. platani</name>
    <dbReference type="NCBI Taxonomy" id="88771"/>
    <lineage>
        <taxon>Eukaryota</taxon>
        <taxon>Fungi</taxon>
        <taxon>Dikarya</taxon>
        <taxon>Ascomycota</taxon>
        <taxon>Pezizomycotina</taxon>
        <taxon>Sordariomycetes</taxon>
        <taxon>Hypocreomycetidae</taxon>
        <taxon>Microascales</taxon>
        <taxon>Ceratocystidaceae</taxon>
        <taxon>Ceratocystis</taxon>
    </lineage>
</organism>
<evidence type="ECO:0000313" key="3">
    <source>
        <dbReference type="Proteomes" id="UP000034841"/>
    </source>
</evidence>
<accession>A0A0F8D2I5</accession>
<feature type="compositionally biased region" description="Polar residues" evidence="1">
    <location>
        <begin position="1"/>
        <end position="11"/>
    </location>
</feature>
<evidence type="ECO:0000256" key="1">
    <source>
        <dbReference type="SAM" id="MobiDB-lite"/>
    </source>
</evidence>
<gene>
    <name evidence="2" type="ORF">CFO_g693</name>
</gene>
<feature type="compositionally biased region" description="Basic and acidic residues" evidence="1">
    <location>
        <begin position="98"/>
        <end position="113"/>
    </location>
</feature>
<dbReference type="EMBL" id="LBBL01000022">
    <property type="protein sequence ID" value="KKF96962.1"/>
    <property type="molecule type" value="Genomic_DNA"/>
</dbReference>
<sequence length="113" mass="12746">MSRPSNSSATYSKPMEEPANGSSEDDSEDDYGPLPQSSAKLQSRPRGRGAISEASGIDSRFAADYNPRTDTERQKMRVLQETHEAEMIASVKWKKHGEKREWDVGKDKEQEQE</sequence>
<dbReference type="OrthoDB" id="2431475at2759"/>
<proteinExistence type="predicted"/>
<protein>
    <submittedName>
        <fullName evidence="2">Uncharacterized protein</fullName>
    </submittedName>
</protein>
<feature type="region of interest" description="Disordered" evidence="1">
    <location>
        <begin position="1"/>
        <end position="74"/>
    </location>
</feature>
<comment type="caution">
    <text evidence="2">The sequence shown here is derived from an EMBL/GenBank/DDBJ whole genome shotgun (WGS) entry which is preliminary data.</text>
</comment>